<evidence type="ECO:0000259" key="3">
    <source>
        <dbReference type="PROSITE" id="PS50275"/>
    </source>
</evidence>
<evidence type="ECO:0000313" key="5">
    <source>
        <dbReference type="EMBL" id="TGZ84853.1"/>
    </source>
</evidence>
<gene>
    <name evidence="5" type="ORF">EX30DRAFT_376478</name>
</gene>
<feature type="compositionally biased region" description="Polar residues" evidence="1">
    <location>
        <begin position="217"/>
        <end position="226"/>
    </location>
</feature>
<feature type="signal peptide" evidence="2">
    <location>
        <begin position="1"/>
        <end position="21"/>
    </location>
</feature>
<dbReference type="InterPro" id="IPR022158">
    <property type="entry name" value="Inositol_phosphatase"/>
</dbReference>
<reference evidence="5 6" key="1">
    <citation type="submission" date="2019-04" db="EMBL/GenBank/DDBJ databases">
        <title>Comparative genomics and transcriptomics to analyze fruiting body development in filamentous ascomycetes.</title>
        <authorList>
            <consortium name="DOE Joint Genome Institute"/>
            <person name="Lutkenhaus R."/>
            <person name="Traeger S."/>
            <person name="Breuer J."/>
            <person name="Kuo A."/>
            <person name="Lipzen A."/>
            <person name="Pangilinan J."/>
            <person name="Dilworth D."/>
            <person name="Sandor L."/>
            <person name="Poggeler S."/>
            <person name="Barry K."/>
            <person name="Grigoriev I.V."/>
            <person name="Nowrousian M."/>
        </authorList>
    </citation>
    <scope>NUCLEOTIDE SEQUENCE [LARGE SCALE GENOMIC DNA]</scope>
    <source>
        <strain evidence="5 6">CBS 389.68</strain>
    </source>
</reference>
<name>A0A4S2N6L8_9PEZI</name>
<dbReference type="PROSITE" id="PS51791">
    <property type="entry name" value="HSAC2"/>
    <property type="match status" value="1"/>
</dbReference>
<dbReference type="GO" id="GO:0043812">
    <property type="term" value="F:phosphatidylinositol-4-phosphate phosphatase activity"/>
    <property type="evidence" value="ECO:0007669"/>
    <property type="project" value="TreeGrafter"/>
</dbReference>
<dbReference type="Pfam" id="PF12456">
    <property type="entry name" value="hSac2"/>
    <property type="match status" value="1"/>
</dbReference>
<feature type="chain" id="PRO_5020702917" description="SAC domain-containing protein" evidence="2">
    <location>
        <begin position="22"/>
        <end position="959"/>
    </location>
</feature>
<dbReference type="InterPro" id="IPR034753">
    <property type="entry name" value="hSac2"/>
</dbReference>
<dbReference type="GO" id="GO:0005783">
    <property type="term" value="C:endoplasmic reticulum"/>
    <property type="evidence" value="ECO:0007669"/>
    <property type="project" value="TreeGrafter"/>
</dbReference>
<sequence length="959" mass="106165">MPPSLARKLLIVAAIDGLVLSPLQNARSRSSPPQPSPPVKLEYRTNKITVLTPDKKTLDPSSGVEAHGIVGLLKVSPTSSFLIAITDREQVATIRGRSPVYVITNIVLIPLSSRREALRAIDKANSSKRSLVDAGNESDTEAEIEEEEEGGSVVDDEIQDEIAEAGKAASTTASNEESSIAQDVIRKKGAYGRFAEKWFSRRGWTVDRRRAEGMTEVDTSPSSKTENIMEKPENQPAPPTEGDVASVATDEAAKEDLEGKVEDVAETVKENVAHSLTPKLLHTTKLLLATSRSFYFSYDYDLTRSLASQLNSAGLPLYKTVDPQFFWNHHLQDEFINAGNDGFILPVMEGFVGQKSFSAPSSGPSSPEPNPDNEASESPPSPKVEDFADSSANVPTSDQTCDQTSEKSFILTLISRRTRHRAGLRYLRRGIDDEGHAANGIETEQILNTPSWDHVFSYVQIRASIPVYFSQSPYSLKPRPVLLQSEEANTVAAHTHFKQIREAYGKCHAVSLVEKHGPEAIVGNKYRDMVEKLNSTFASYKIGWTWFDFHKECRGMRFENVSHLFDDIGSVLDDFSYTEELNGKPTGKRQTGVLRTNCMDCLDRTNVVQAGAARRALDMQLATLNITLDDNKMSWFNILWADNGDAISKQYASTAALKGDFTRTRKRNLQGALTDFGLTINRYFNNIISDFFTQAAIDFLLGNVSAQVFVDFEAEMVSSDPAVSMRRVRQNAIEISSKIVVEDETEDLVGGWTFLAPPTSTVNPDLRGALTEVILLLTKDAIYRCEFDWALEKVSAFERVCIEDITSIEWGTYITSTLASSHTDENRNAGFIIRYSVEKKEIVRINTRSLQTSFSKDGSVSNKTGGRWAFKAMPKAHSAVKVGTDEVDVVEKAANERDGVKIVVEQVKAVCDANATRHPEGHGHEVNVEEKDIVSLSEAKKGTGLLEQWGYSLKRFVWT</sequence>
<dbReference type="EMBL" id="ML220112">
    <property type="protein sequence ID" value="TGZ84853.1"/>
    <property type="molecule type" value="Genomic_DNA"/>
</dbReference>
<feature type="region of interest" description="Disordered" evidence="1">
    <location>
        <begin position="356"/>
        <end position="403"/>
    </location>
</feature>
<feature type="domain" description="HSac2" evidence="4">
    <location>
        <begin position="723"/>
        <end position="890"/>
    </location>
</feature>
<evidence type="ECO:0000256" key="1">
    <source>
        <dbReference type="SAM" id="MobiDB-lite"/>
    </source>
</evidence>
<protein>
    <recommendedName>
        <fullName evidence="7">SAC domain-containing protein</fullName>
    </recommendedName>
</protein>
<organism evidence="5 6">
    <name type="scientific">Ascodesmis nigricans</name>
    <dbReference type="NCBI Taxonomy" id="341454"/>
    <lineage>
        <taxon>Eukaryota</taxon>
        <taxon>Fungi</taxon>
        <taxon>Dikarya</taxon>
        <taxon>Ascomycota</taxon>
        <taxon>Pezizomycotina</taxon>
        <taxon>Pezizomycetes</taxon>
        <taxon>Pezizales</taxon>
        <taxon>Ascodesmidaceae</taxon>
        <taxon>Ascodesmis</taxon>
    </lineage>
</organism>
<evidence type="ECO:0000259" key="4">
    <source>
        <dbReference type="PROSITE" id="PS51791"/>
    </source>
</evidence>
<dbReference type="GO" id="GO:0046856">
    <property type="term" value="P:phosphatidylinositol dephosphorylation"/>
    <property type="evidence" value="ECO:0007669"/>
    <property type="project" value="TreeGrafter"/>
</dbReference>
<keyword evidence="6" id="KW-1185">Reference proteome</keyword>
<feature type="compositionally biased region" description="Polar residues" evidence="1">
    <location>
        <begin position="390"/>
        <end position="403"/>
    </location>
</feature>
<feature type="region of interest" description="Disordered" evidence="1">
    <location>
        <begin position="125"/>
        <end position="155"/>
    </location>
</feature>
<dbReference type="PANTHER" id="PTHR45662:SF7">
    <property type="entry name" value="SACI DOMAIN PROTEIN (AFU_ORTHOLOGUE AFUA_1G15890)"/>
    <property type="match status" value="1"/>
</dbReference>
<dbReference type="OrthoDB" id="405996at2759"/>
<dbReference type="PANTHER" id="PTHR45662">
    <property type="entry name" value="PHOSPHATIDYLINOSITIDE PHOSPHATASE SAC1"/>
    <property type="match status" value="1"/>
</dbReference>
<accession>A0A4S2N6L8</accession>
<feature type="region of interest" description="Disordered" evidence="1">
    <location>
        <begin position="210"/>
        <end position="245"/>
    </location>
</feature>
<keyword evidence="2" id="KW-0732">Signal</keyword>
<dbReference type="Proteomes" id="UP000298138">
    <property type="component" value="Unassembled WGS sequence"/>
</dbReference>
<dbReference type="PROSITE" id="PS50275">
    <property type="entry name" value="SAC"/>
    <property type="match status" value="1"/>
</dbReference>
<feature type="domain" description="SAC" evidence="3">
    <location>
        <begin position="288"/>
        <end position="653"/>
    </location>
</feature>
<dbReference type="InParanoid" id="A0A4S2N6L8"/>
<dbReference type="InterPro" id="IPR002013">
    <property type="entry name" value="SAC_dom"/>
</dbReference>
<evidence type="ECO:0000313" key="6">
    <source>
        <dbReference type="Proteomes" id="UP000298138"/>
    </source>
</evidence>
<dbReference type="AlphaFoldDB" id="A0A4S2N6L8"/>
<dbReference type="STRING" id="341454.A0A4S2N6L8"/>
<dbReference type="Pfam" id="PF02383">
    <property type="entry name" value="Syja_N"/>
    <property type="match status" value="1"/>
</dbReference>
<evidence type="ECO:0008006" key="7">
    <source>
        <dbReference type="Google" id="ProtNLM"/>
    </source>
</evidence>
<evidence type="ECO:0000256" key="2">
    <source>
        <dbReference type="SAM" id="SignalP"/>
    </source>
</evidence>
<feature type="compositionally biased region" description="Acidic residues" evidence="1">
    <location>
        <begin position="136"/>
        <end position="155"/>
    </location>
</feature>
<proteinExistence type="predicted"/>